<dbReference type="GO" id="GO:0097621">
    <property type="term" value="F:monoamine oxidase activity"/>
    <property type="evidence" value="ECO:0007669"/>
    <property type="project" value="UniProtKB-EC"/>
</dbReference>
<evidence type="ECO:0000256" key="4">
    <source>
        <dbReference type="ARBA" id="ARBA00048448"/>
    </source>
</evidence>
<dbReference type="InterPro" id="IPR036188">
    <property type="entry name" value="FAD/NAD-bd_sf"/>
</dbReference>
<evidence type="ECO:0000256" key="2">
    <source>
        <dbReference type="ARBA" id="ARBA00005995"/>
    </source>
</evidence>
<dbReference type="Gene3D" id="1.10.405.10">
    <property type="entry name" value="Guanine Nucleotide Dissociation Inhibitor, domain 1"/>
    <property type="match status" value="1"/>
</dbReference>
<dbReference type="PANTHER" id="PTHR43563:SF14">
    <property type="entry name" value="AMINE OXIDASE"/>
    <property type="match status" value="1"/>
</dbReference>
<sequence>MILSSFRQISLPLLALSCTPVIVRSAPAQPPLPVTVDVAIVGAGLSGLTAASNLLAAKKTVLVFEARDRVGGKVFNHPLKNGGVTEVGAEFVGPTQDHVLKLIKDLGLETFETYNTGDSVLWRNNTRTVYTPDPALGGAPPVDGASLLQVAAAQQQLDEWAATIKPSSPFSHPKAQEWDSKTFEDFLHQATPSADANFVLTTACKSLFSAEPREISLLNVLIYIASAGNETTTGNLTRLVAVKDGGQESRVIGGTGLIPTRLADRVGSQHIALNNPVISITRMGSGYDVKSKHHTVHAKFVVLALAPPLLQKITFTPALPEARSALNKNMKMPALGKGIAIYKSPFWRTPTTAQKSGLSAQVLSDAGSVRATFDSTPHPSTKPAFAAIMGFLLGDEMRAIDAMSVPAAQAKIVDDYTRYFGAPAKDFVEFVLQRWDLEPFSLGGPVAIAAPGLLSKYGNALRQPVEGLHFAGTETADYWMGYMDGAIRSGERVAKEIITTKTIV</sequence>
<protein>
    <recommendedName>
        <fullName evidence="6">Amine oxidase</fullName>
        <ecNumber evidence="6">1.4.3.-</ecNumber>
    </recommendedName>
</protein>
<dbReference type="InParanoid" id="E5ABM8"/>
<dbReference type="PRINTS" id="PR00757">
    <property type="entry name" value="AMINEOXDASEF"/>
</dbReference>
<feature type="signal peptide" evidence="7">
    <location>
        <begin position="1"/>
        <end position="25"/>
    </location>
</feature>
<dbReference type="EMBL" id="FP929138">
    <property type="protein sequence ID" value="CBY01069.1"/>
    <property type="molecule type" value="Genomic_DNA"/>
</dbReference>
<keyword evidence="10" id="KW-1185">Reference proteome</keyword>
<evidence type="ECO:0000256" key="5">
    <source>
        <dbReference type="PIRSR" id="PIRSR601613-1"/>
    </source>
</evidence>
<dbReference type="HOGENOM" id="CLU_004498_0_4_1"/>
<feature type="domain" description="Amine oxidase" evidence="8">
    <location>
        <begin position="45"/>
        <end position="498"/>
    </location>
</feature>
<dbReference type="SUPFAM" id="SSF51905">
    <property type="entry name" value="FAD/NAD(P)-binding domain"/>
    <property type="match status" value="1"/>
</dbReference>
<comment type="cofactor">
    <cofactor evidence="1 6">
        <name>FAD</name>
        <dbReference type="ChEBI" id="CHEBI:57692"/>
    </cofactor>
</comment>
<feature type="binding site" evidence="5">
    <location>
        <position position="46"/>
    </location>
    <ligand>
        <name>FAD</name>
        <dbReference type="ChEBI" id="CHEBI:57692"/>
    </ligand>
</feature>
<keyword evidence="7" id="KW-0732">Signal</keyword>
<dbReference type="EC" id="1.4.3.-" evidence="6"/>
<dbReference type="GeneID" id="13291716"/>
<evidence type="ECO:0000256" key="7">
    <source>
        <dbReference type="SAM" id="SignalP"/>
    </source>
</evidence>
<organism evidence="10">
    <name type="scientific">Leptosphaeria maculans (strain JN3 / isolate v23.1.3 / race Av1-4-5-6-7-8)</name>
    <name type="common">Blackleg fungus</name>
    <name type="synonym">Phoma lingam</name>
    <dbReference type="NCBI Taxonomy" id="985895"/>
    <lineage>
        <taxon>Eukaryota</taxon>
        <taxon>Fungi</taxon>
        <taxon>Dikarya</taxon>
        <taxon>Ascomycota</taxon>
        <taxon>Pezizomycotina</taxon>
        <taxon>Dothideomycetes</taxon>
        <taxon>Pleosporomycetidae</taxon>
        <taxon>Pleosporales</taxon>
        <taxon>Pleosporineae</taxon>
        <taxon>Leptosphaeriaceae</taxon>
        <taxon>Plenodomus</taxon>
        <taxon>Plenodomus lingam/Leptosphaeria maculans species complex</taxon>
    </lineage>
</organism>
<comment type="catalytic activity">
    <reaction evidence="4">
        <text>a secondary aliphatic amine + O2 + H2O = a primary amine + an aldehyde + H2O2</text>
        <dbReference type="Rhea" id="RHEA:26414"/>
        <dbReference type="ChEBI" id="CHEBI:15377"/>
        <dbReference type="ChEBI" id="CHEBI:15379"/>
        <dbReference type="ChEBI" id="CHEBI:16240"/>
        <dbReference type="ChEBI" id="CHEBI:17478"/>
        <dbReference type="ChEBI" id="CHEBI:58855"/>
        <dbReference type="ChEBI" id="CHEBI:65296"/>
        <dbReference type="EC" id="1.4.3.4"/>
    </reaction>
</comment>
<dbReference type="Proteomes" id="UP000002668">
    <property type="component" value="Genome"/>
</dbReference>
<dbReference type="VEuPathDB" id="FungiDB:LEMA_P021990.1"/>
<dbReference type="InterPro" id="IPR002937">
    <property type="entry name" value="Amino_oxidase"/>
</dbReference>
<evidence type="ECO:0000259" key="8">
    <source>
        <dbReference type="Pfam" id="PF01593"/>
    </source>
</evidence>
<dbReference type="SUPFAM" id="SSF54373">
    <property type="entry name" value="FAD-linked reductases, C-terminal domain"/>
    <property type="match status" value="1"/>
</dbReference>
<dbReference type="Pfam" id="PF01593">
    <property type="entry name" value="Amino_oxidase"/>
    <property type="match status" value="1"/>
</dbReference>
<comment type="similarity">
    <text evidence="2 6">Belongs to the flavin monoamine oxidase family.</text>
</comment>
<evidence type="ECO:0000256" key="1">
    <source>
        <dbReference type="ARBA" id="ARBA00001974"/>
    </source>
</evidence>
<reference evidence="10" key="1">
    <citation type="journal article" date="2011" name="Nat. Commun.">
        <title>Effector diversification within compartments of the Leptosphaeria maculans genome affected by Repeat-Induced Point mutations.</title>
        <authorList>
            <person name="Rouxel T."/>
            <person name="Grandaubert J."/>
            <person name="Hane J.K."/>
            <person name="Hoede C."/>
            <person name="van de Wouw A.P."/>
            <person name="Couloux A."/>
            <person name="Dominguez V."/>
            <person name="Anthouard V."/>
            <person name="Bally P."/>
            <person name="Bourras S."/>
            <person name="Cozijnsen A.J."/>
            <person name="Ciuffetti L.M."/>
            <person name="Degrave A."/>
            <person name="Dilmaghani A."/>
            <person name="Duret L."/>
            <person name="Fudal I."/>
            <person name="Goodwin S.B."/>
            <person name="Gout L."/>
            <person name="Glaser N."/>
            <person name="Linglin J."/>
            <person name="Kema G.H.J."/>
            <person name="Lapalu N."/>
            <person name="Lawrence C.B."/>
            <person name="May K."/>
            <person name="Meyer M."/>
            <person name="Ollivier B."/>
            <person name="Poulain J."/>
            <person name="Schoch C.L."/>
            <person name="Simon A."/>
            <person name="Spatafora J.W."/>
            <person name="Stachowiak A."/>
            <person name="Turgeon B.G."/>
            <person name="Tyler B.M."/>
            <person name="Vincent D."/>
            <person name="Weissenbach J."/>
            <person name="Amselem J."/>
            <person name="Quesneville H."/>
            <person name="Oliver R.P."/>
            <person name="Wincker P."/>
            <person name="Balesdent M.-H."/>
            <person name="Howlett B.J."/>
        </authorList>
    </citation>
    <scope>NUCLEOTIDE SEQUENCE [LARGE SCALE GENOMIC DNA]</scope>
    <source>
        <strain evidence="10">JN3 / isolate v23.1.3 / race Av1-4-5-6-7-8</strain>
    </source>
</reference>
<keyword evidence="3 6" id="KW-0560">Oxidoreductase</keyword>
<evidence type="ECO:0000313" key="10">
    <source>
        <dbReference type="Proteomes" id="UP000002668"/>
    </source>
</evidence>
<accession>E5ABM8</accession>
<feature type="binding site" evidence="5">
    <location>
        <position position="391"/>
    </location>
    <ligand>
        <name>substrate</name>
    </ligand>
</feature>
<evidence type="ECO:0000313" key="9">
    <source>
        <dbReference type="EMBL" id="CBY01069.1"/>
    </source>
</evidence>
<proteinExistence type="inferred from homology"/>
<dbReference type="InterPro" id="IPR050703">
    <property type="entry name" value="Flavin_MAO"/>
</dbReference>
<dbReference type="STRING" id="985895.E5ABM8"/>
<evidence type="ECO:0000256" key="6">
    <source>
        <dbReference type="RuleBase" id="RU362067"/>
    </source>
</evidence>
<evidence type="ECO:0000256" key="3">
    <source>
        <dbReference type="ARBA" id="ARBA00023002"/>
    </source>
</evidence>
<dbReference type="OrthoDB" id="5046242at2759"/>
<keyword evidence="6" id="KW-0274">FAD</keyword>
<dbReference type="PANTHER" id="PTHR43563">
    <property type="entry name" value="AMINE OXIDASE"/>
    <property type="match status" value="1"/>
</dbReference>
<dbReference type="RefSeq" id="XP_003844548.1">
    <property type="nucleotide sequence ID" value="XM_003844500.1"/>
</dbReference>
<dbReference type="InterPro" id="IPR001613">
    <property type="entry name" value="Flavin_amine_oxidase"/>
</dbReference>
<name>E5ABM8_LEPMJ</name>
<dbReference type="Gene3D" id="3.90.660.10">
    <property type="match status" value="1"/>
</dbReference>
<dbReference type="AlphaFoldDB" id="E5ABM8"/>
<feature type="binding site" evidence="5">
    <location>
        <position position="474"/>
    </location>
    <ligand>
        <name>FAD</name>
        <dbReference type="ChEBI" id="CHEBI:57692"/>
    </ligand>
</feature>
<dbReference type="OMA" id="PIHWAGT"/>
<feature type="binding site" evidence="5">
    <location>
        <begin position="65"/>
        <end position="66"/>
    </location>
    <ligand>
        <name>FAD</name>
        <dbReference type="ChEBI" id="CHEBI:57692"/>
    </ligand>
</feature>
<dbReference type="PROSITE" id="PS51257">
    <property type="entry name" value="PROKAR_LIPOPROTEIN"/>
    <property type="match status" value="1"/>
</dbReference>
<dbReference type="Gene3D" id="3.50.50.60">
    <property type="entry name" value="FAD/NAD(P)-binding domain"/>
    <property type="match status" value="1"/>
</dbReference>
<feature type="chain" id="PRO_5003195222" description="Amine oxidase" evidence="7">
    <location>
        <begin position="26"/>
        <end position="504"/>
    </location>
</feature>
<keyword evidence="6" id="KW-0285">Flavoprotein</keyword>
<gene>
    <name evidence="9" type="ORF">LEMA_P021990.1</name>
</gene>
<feature type="binding site" evidence="5">
    <location>
        <position position="277"/>
    </location>
    <ligand>
        <name>FAD</name>
        <dbReference type="ChEBI" id="CHEBI:57692"/>
    </ligand>
</feature>
<dbReference type="eggNOG" id="KOG0029">
    <property type="taxonomic scope" value="Eukaryota"/>
</dbReference>